<dbReference type="GO" id="GO:0005975">
    <property type="term" value="P:carbohydrate metabolic process"/>
    <property type="evidence" value="ECO:0007669"/>
    <property type="project" value="InterPro"/>
</dbReference>
<dbReference type="InterPro" id="IPR017853">
    <property type="entry name" value="GH"/>
</dbReference>
<dbReference type="eggNOG" id="arCOG05856">
    <property type="taxonomic scope" value="Archaea"/>
</dbReference>
<comment type="similarity">
    <text evidence="1 2">Belongs to the glycosyl hydrolase 35 family.</text>
</comment>
<dbReference type="PRINTS" id="PR00742">
    <property type="entry name" value="GLHYDRLASE35"/>
</dbReference>
<accession>A8MD78</accession>
<dbReference type="EC" id="3.2.1.23" evidence="4"/>
<dbReference type="SUPFAM" id="SSF49785">
    <property type="entry name" value="Galactose-binding domain-like"/>
    <property type="match status" value="1"/>
</dbReference>
<evidence type="ECO:0000256" key="2">
    <source>
        <dbReference type="RuleBase" id="RU003679"/>
    </source>
</evidence>
<dbReference type="HOGENOM" id="CLU_323814_0_0_2"/>
<dbReference type="CAZy" id="GH35">
    <property type="family name" value="Glycoside Hydrolase Family 35"/>
</dbReference>
<keyword evidence="4" id="KW-0326">Glycosidase</keyword>
<dbReference type="Gene3D" id="2.60.120.260">
    <property type="entry name" value="Galactose-binding domain-like"/>
    <property type="match status" value="1"/>
</dbReference>
<reference evidence="4 5" key="1">
    <citation type="submission" date="2007-10" db="EMBL/GenBank/DDBJ databases">
        <title>Complete sequence of Caldivirga maquilingensis IC-167.</title>
        <authorList>
            <consortium name="US DOE Joint Genome Institute"/>
            <person name="Copeland A."/>
            <person name="Lucas S."/>
            <person name="Lapidus A."/>
            <person name="Barry K."/>
            <person name="Glavina del Rio T."/>
            <person name="Dalin E."/>
            <person name="Tice H."/>
            <person name="Pitluck S."/>
            <person name="Saunders E."/>
            <person name="Brettin T."/>
            <person name="Bruce D."/>
            <person name="Detter J.C."/>
            <person name="Han C."/>
            <person name="Schmutz J."/>
            <person name="Larimer F."/>
            <person name="Land M."/>
            <person name="Hauser L."/>
            <person name="Kyrpides N."/>
            <person name="Ivanova N."/>
            <person name="Biddle J.F."/>
            <person name="Zhang Z."/>
            <person name="Fitz-Gibbon S.T."/>
            <person name="Lowe T.M."/>
            <person name="Saltikov C."/>
            <person name="House C.H."/>
            <person name="Richardson P."/>
        </authorList>
    </citation>
    <scope>NUCLEOTIDE SEQUENCE [LARGE SCALE GENOMIC DNA]</scope>
    <source>
        <strain evidence="5">ATCC 700844 / DSM 13496 / JCM 10307 / IC-167</strain>
    </source>
</reference>
<evidence type="ECO:0000256" key="1">
    <source>
        <dbReference type="ARBA" id="ARBA00009809"/>
    </source>
</evidence>
<dbReference type="KEGG" id="cma:Cmaq_0900"/>
<evidence type="ECO:0000259" key="3">
    <source>
        <dbReference type="Pfam" id="PF01301"/>
    </source>
</evidence>
<keyword evidence="4" id="KW-0378">Hydrolase</keyword>
<dbReference type="PANTHER" id="PTHR23421">
    <property type="entry name" value="BETA-GALACTOSIDASE RELATED"/>
    <property type="match status" value="1"/>
</dbReference>
<evidence type="ECO:0000313" key="4">
    <source>
        <dbReference type="EMBL" id="ABW01734.1"/>
    </source>
</evidence>
<sequence length="892" mass="100300">MLLCGEMHYFRVPRGLWEDRLLKIKRAGLNCLNTYFAWNYHEVEPGVFDFSGEKDVDVYLSKAEELGLKIIARVGPYICSEWDNGGHPDWLLSRGLVPRSLDSSYWPYAERWLRVILPIVVKHQEPNGGVDIVQLENEYFWGDAPLHMKLAELARQVGVTAKLYTNVNRYVRNTVYTDALDLYPSPWDLNSVIWSIKDLLETQGGRPKILEYEGGWFSVIHRPLPTSRGSFPPDWTRILLATALAYGSDVVSFYMFHGGTNFGYWTGRWITTTYDYEASIREWGELSERYYKVKLITPLAEFIDGSETEGESYDNGKLLVIRRKGDLRLKFYINNTETDWIDGDVKVPARGVKVIPSNLSVKGATISETNLSLLTVRDGDVLLYGNAGEEFKIRLKGGLVKSCLGVEYRTEGDSIVLSGKVPGELNGCLIEGKGNVRVLILSELFASRTWIMNDYYVPSNVYLIRDGNYNSLLIEAKEGVNVLYLPFKSSKGRYIPELDLTRIELNVNVEQPNVSITQVTKGSVSIKPILKISDIKPLEELGLFKHGLYIYDTKLNASGLIGFIAHDYAAVINNGRVTANGFIYIKTNANAGDLRIVVESTGHPNDGTIPFFTGLQSPVLINQVGSIKVDSWEYGILDLSSRLKPGIATNYSHTMVINKEIKEYLPKVKWVKSISDLGKPNNAVIYYRGRIHLNEARHVILRISKADQWAAMVIFINGEEVYRGHGDEPFETTVYGGLRSGDVEVVIALLRYGIKEINSTPGNVEIDLWGGIINDYSLSIMELGEARDSVKLPLIISEPSTIKLKFTVNKPSDTNAPLNVELSGRIHALIYLNGILIGRYYPGDSQSMFYLPEPYLSEENELTILATPVESNATVNVTFKPYMVTRIINLTL</sequence>
<dbReference type="RefSeq" id="WP_012185953.1">
    <property type="nucleotide sequence ID" value="NC_009954.1"/>
</dbReference>
<feature type="domain" description="Glycoside hydrolase 35 catalytic" evidence="3">
    <location>
        <begin position="1"/>
        <end position="296"/>
    </location>
</feature>
<organism evidence="4 5">
    <name type="scientific">Caldivirga maquilingensis (strain ATCC 700844 / DSM 13496 / JCM 10307 / IC-167)</name>
    <dbReference type="NCBI Taxonomy" id="397948"/>
    <lineage>
        <taxon>Archaea</taxon>
        <taxon>Thermoproteota</taxon>
        <taxon>Thermoprotei</taxon>
        <taxon>Thermoproteales</taxon>
        <taxon>Thermoproteaceae</taxon>
        <taxon>Caldivirga</taxon>
    </lineage>
</organism>
<dbReference type="InterPro" id="IPR001944">
    <property type="entry name" value="Glycoside_Hdrlase_35"/>
</dbReference>
<gene>
    <name evidence="4" type="ordered locus">Cmaq_0900</name>
</gene>
<dbReference type="Pfam" id="PF01301">
    <property type="entry name" value="Glyco_hydro_35"/>
    <property type="match status" value="1"/>
</dbReference>
<dbReference type="GO" id="GO:0004565">
    <property type="term" value="F:beta-galactosidase activity"/>
    <property type="evidence" value="ECO:0007669"/>
    <property type="project" value="UniProtKB-EC"/>
</dbReference>
<dbReference type="AlphaFoldDB" id="A8MD78"/>
<dbReference type="Proteomes" id="UP000001137">
    <property type="component" value="Chromosome"/>
</dbReference>
<dbReference type="Gene3D" id="3.20.20.80">
    <property type="entry name" value="Glycosidases"/>
    <property type="match status" value="1"/>
</dbReference>
<dbReference type="InterPro" id="IPR008979">
    <property type="entry name" value="Galactose-bd-like_sf"/>
</dbReference>
<dbReference type="STRING" id="397948.Cmaq_0900"/>
<dbReference type="InterPro" id="IPR031330">
    <property type="entry name" value="Gly_Hdrlase_35_cat"/>
</dbReference>
<dbReference type="SUPFAM" id="SSF51445">
    <property type="entry name" value="(Trans)glycosidases"/>
    <property type="match status" value="1"/>
</dbReference>
<keyword evidence="5" id="KW-1185">Reference proteome</keyword>
<protein>
    <submittedName>
        <fullName evidence="4">Beta-galactosidase</fullName>
        <ecNumber evidence="4">3.2.1.23</ecNumber>
    </submittedName>
</protein>
<name>A8MD78_CALMQ</name>
<proteinExistence type="inferred from homology"/>
<dbReference type="GeneID" id="5710476"/>
<evidence type="ECO:0000313" key="5">
    <source>
        <dbReference type="Proteomes" id="UP000001137"/>
    </source>
</evidence>
<dbReference type="EMBL" id="CP000852">
    <property type="protein sequence ID" value="ABW01734.1"/>
    <property type="molecule type" value="Genomic_DNA"/>
</dbReference>